<dbReference type="EMBL" id="FZOU01000001">
    <property type="protein sequence ID" value="SNS39343.1"/>
    <property type="molecule type" value="Genomic_DNA"/>
</dbReference>
<dbReference type="RefSeq" id="WP_089407051.1">
    <property type="nucleotide sequence ID" value="NZ_FZOU01000001.1"/>
</dbReference>
<gene>
    <name evidence="2" type="ORF">SAMN05421770_101784</name>
</gene>
<feature type="chain" id="PRO_5013099650" evidence="1">
    <location>
        <begin position="26"/>
        <end position="384"/>
    </location>
</feature>
<keyword evidence="1" id="KW-0732">Signal</keyword>
<dbReference type="Gene3D" id="2.130.10.10">
    <property type="entry name" value="YVTN repeat-like/Quinoprotein amine dehydrogenase"/>
    <property type="match status" value="2"/>
</dbReference>
<feature type="signal peptide" evidence="1">
    <location>
        <begin position="1"/>
        <end position="25"/>
    </location>
</feature>
<name>A0A239E5Q5_9BACT</name>
<sequence length="384" mass="38117">MKVQGMKRLGTAMAGLAMLALTGCAGFFVSTSSTSTSTTATAGDYVYALNPTTSTLSAYTVGSGTLTAISGSPYTLASTVAPLSVCVSGLNTIVYVGGTGGIYGYLIGTNGALTQISSGAALATAAVARIACSPDGNWLVALDSANAQVDEYQIATSTGLLTSVSSVAYSYTSGLTPSLASIRFSPLAGYVIAALGNAGTAVYTFNTSTGALASAYTINPSTTTINHNAVTVNSTDTMLYIAESGSSAGVLTYTLGTTTVSGSTTPVAAGTAPYSVELSKTNGFLYVGNYGTASTGTPGSISQYSFENSVPTALSPASVSSSGYVVTMARDNSGSYLLAGLGGVTTDLVMYDFSSSTTGTLVSTASQATSSANTGAGLQIATTH</sequence>
<evidence type="ECO:0000313" key="2">
    <source>
        <dbReference type="EMBL" id="SNS39343.1"/>
    </source>
</evidence>
<dbReference type="OrthoDB" id="9798862at2"/>
<dbReference type="AlphaFoldDB" id="A0A239E5Q5"/>
<evidence type="ECO:0000256" key="1">
    <source>
        <dbReference type="SAM" id="SignalP"/>
    </source>
</evidence>
<organism evidence="2 3">
    <name type="scientific">Granulicella rosea</name>
    <dbReference type="NCBI Taxonomy" id="474952"/>
    <lineage>
        <taxon>Bacteria</taxon>
        <taxon>Pseudomonadati</taxon>
        <taxon>Acidobacteriota</taxon>
        <taxon>Terriglobia</taxon>
        <taxon>Terriglobales</taxon>
        <taxon>Acidobacteriaceae</taxon>
        <taxon>Granulicella</taxon>
    </lineage>
</organism>
<dbReference type="PROSITE" id="PS51257">
    <property type="entry name" value="PROKAR_LIPOPROTEIN"/>
    <property type="match status" value="1"/>
</dbReference>
<protein>
    <submittedName>
        <fullName evidence="2">Lactonase, 7-bladed beta-propeller</fullName>
    </submittedName>
</protein>
<reference evidence="2 3" key="1">
    <citation type="submission" date="2017-06" db="EMBL/GenBank/DDBJ databases">
        <authorList>
            <person name="Kim H.J."/>
            <person name="Triplett B.A."/>
        </authorList>
    </citation>
    <scope>NUCLEOTIDE SEQUENCE [LARGE SCALE GENOMIC DNA]</scope>
    <source>
        <strain evidence="2 3">DSM 18704</strain>
    </source>
</reference>
<accession>A0A239E5Q5</accession>
<keyword evidence="3" id="KW-1185">Reference proteome</keyword>
<dbReference type="Proteomes" id="UP000198356">
    <property type="component" value="Unassembled WGS sequence"/>
</dbReference>
<dbReference type="InterPro" id="IPR015943">
    <property type="entry name" value="WD40/YVTN_repeat-like_dom_sf"/>
</dbReference>
<dbReference type="SUPFAM" id="SSF101908">
    <property type="entry name" value="Putative isomerase YbhE"/>
    <property type="match status" value="1"/>
</dbReference>
<evidence type="ECO:0000313" key="3">
    <source>
        <dbReference type="Proteomes" id="UP000198356"/>
    </source>
</evidence>
<dbReference type="SUPFAM" id="SSF63825">
    <property type="entry name" value="YWTD domain"/>
    <property type="match status" value="1"/>
</dbReference>
<proteinExistence type="predicted"/>